<dbReference type="AlphaFoldDB" id="A0A2H0UJ32"/>
<dbReference type="GO" id="GO:0005829">
    <property type="term" value="C:cytosol"/>
    <property type="evidence" value="ECO:0007669"/>
    <property type="project" value="TreeGrafter"/>
</dbReference>
<feature type="domain" description="MGS-like" evidence="1">
    <location>
        <begin position="1"/>
        <end position="163"/>
    </location>
</feature>
<dbReference type="GO" id="GO:0004643">
    <property type="term" value="F:phosphoribosylaminoimidazolecarboxamide formyltransferase activity"/>
    <property type="evidence" value="ECO:0007669"/>
    <property type="project" value="InterPro"/>
</dbReference>
<evidence type="ECO:0000313" key="2">
    <source>
        <dbReference type="EMBL" id="PIR86409.1"/>
    </source>
</evidence>
<dbReference type="PROSITE" id="PS51855">
    <property type="entry name" value="MGS"/>
    <property type="match status" value="1"/>
</dbReference>
<sequence>MEVVMQSYTALLALHDKLGSEIFASQLYRRGWKILATEGTAKHIRGHGLALKTVEELTGMPPLFEGRVRTLHPKVFGGILYEPSNVAHKGDLRKINAPLINIVAVNFRPFDEVIKSEESSRDILRAIDVGGVALLHAVSKMCNDERVFPVVDPKDYREIIEVIRERPSPIIPGKLWNDLHRKALKYRLGYENAVATWLLDNELKVK</sequence>
<comment type="caution">
    <text evidence="2">The sequence shown here is derived from an EMBL/GenBank/DDBJ whole genome shotgun (WGS) entry which is preliminary data.</text>
</comment>
<evidence type="ECO:0000259" key="1">
    <source>
        <dbReference type="PROSITE" id="PS51855"/>
    </source>
</evidence>
<dbReference type="SUPFAM" id="SSF52335">
    <property type="entry name" value="Methylglyoxal synthase-like"/>
    <property type="match status" value="1"/>
</dbReference>
<dbReference type="Gene3D" id="3.40.50.1380">
    <property type="entry name" value="Methylglyoxal synthase-like domain"/>
    <property type="match status" value="1"/>
</dbReference>
<dbReference type="Proteomes" id="UP000230706">
    <property type="component" value="Unassembled WGS sequence"/>
</dbReference>
<evidence type="ECO:0000313" key="3">
    <source>
        <dbReference type="Proteomes" id="UP000230706"/>
    </source>
</evidence>
<name>A0A2H0UJ32_9BACT</name>
<accession>A0A2H0UJ32</accession>
<protein>
    <recommendedName>
        <fullName evidence="1">MGS-like domain-containing protein</fullName>
    </recommendedName>
</protein>
<dbReference type="EMBL" id="PFBF01000022">
    <property type="protein sequence ID" value="PIR86409.1"/>
    <property type="molecule type" value="Genomic_DNA"/>
</dbReference>
<dbReference type="Pfam" id="PF02142">
    <property type="entry name" value="MGS"/>
    <property type="match status" value="1"/>
</dbReference>
<dbReference type="InterPro" id="IPR036914">
    <property type="entry name" value="MGS-like_dom_sf"/>
</dbReference>
<dbReference type="InterPro" id="IPR011607">
    <property type="entry name" value="MGS-like_dom"/>
</dbReference>
<dbReference type="PANTHER" id="PTHR11692">
    <property type="entry name" value="BIFUNCTIONAL PURINE BIOSYNTHESIS PROTEIN PURH"/>
    <property type="match status" value="1"/>
</dbReference>
<proteinExistence type="predicted"/>
<gene>
    <name evidence="2" type="ORF">COU13_01055</name>
</gene>
<dbReference type="InterPro" id="IPR002695">
    <property type="entry name" value="PurH-like"/>
</dbReference>
<dbReference type="GO" id="GO:0006189">
    <property type="term" value="P:'de novo' IMP biosynthetic process"/>
    <property type="evidence" value="ECO:0007669"/>
    <property type="project" value="TreeGrafter"/>
</dbReference>
<reference evidence="3" key="1">
    <citation type="submission" date="2017-09" db="EMBL/GenBank/DDBJ databases">
        <title>Depth-based differentiation of microbial function through sediment-hosted aquifers and enrichment of novel symbionts in the deep terrestrial subsurface.</title>
        <authorList>
            <person name="Probst A.J."/>
            <person name="Ladd B."/>
            <person name="Jarett J.K."/>
            <person name="Geller-Mcgrath D.E."/>
            <person name="Sieber C.M.K."/>
            <person name="Emerson J.B."/>
            <person name="Anantharaman K."/>
            <person name="Thomas B.C."/>
            <person name="Malmstrom R."/>
            <person name="Stieglmeier M."/>
            <person name="Klingl A."/>
            <person name="Woyke T."/>
            <person name="Ryan C.M."/>
            <person name="Banfield J.F."/>
        </authorList>
    </citation>
    <scope>NUCLEOTIDE SEQUENCE [LARGE SCALE GENOMIC DNA]</scope>
</reference>
<dbReference type="SMART" id="SM00851">
    <property type="entry name" value="MGS"/>
    <property type="match status" value="1"/>
</dbReference>
<organism evidence="2 3">
    <name type="scientific">Candidatus Kaiserbacteria bacterium CG10_big_fil_rev_8_21_14_0_10_43_70</name>
    <dbReference type="NCBI Taxonomy" id="1974605"/>
    <lineage>
        <taxon>Bacteria</taxon>
        <taxon>Candidatus Kaiseribacteriota</taxon>
    </lineage>
</organism>
<dbReference type="GO" id="GO:0003937">
    <property type="term" value="F:IMP cyclohydrolase activity"/>
    <property type="evidence" value="ECO:0007669"/>
    <property type="project" value="InterPro"/>
</dbReference>
<dbReference type="PANTHER" id="PTHR11692:SF0">
    <property type="entry name" value="BIFUNCTIONAL PURINE BIOSYNTHESIS PROTEIN ATIC"/>
    <property type="match status" value="1"/>
</dbReference>